<dbReference type="InterPro" id="IPR049249">
    <property type="entry name" value="DUF6882"/>
</dbReference>
<keyword evidence="2" id="KW-1185">Reference proteome</keyword>
<organism evidence="1 2">
    <name type="scientific">Mesorhizobium huakuii</name>
    <dbReference type="NCBI Taxonomy" id="28104"/>
    <lineage>
        <taxon>Bacteria</taxon>
        <taxon>Pseudomonadati</taxon>
        <taxon>Pseudomonadota</taxon>
        <taxon>Alphaproteobacteria</taxon>
        <taxon>Hyphomicrobiales</taxon>
        <taxon>Phyllobacteriaceae</taxon>
        <taxon>Mesorhizobium</taxon>
    </lineage>
</organism>
<evidence type="ECO:0000313" key="1">
    <source>
        <dbReference type="EMBL" id="WQB99329.1"/>
    </source>
</evidence>
<proteinExistence type="predicted"/>
<protein>
    <submittedName>
        <fullName evidence="1">Uncharacterized protein</fullName>
    </submittedName>
</protein>
<evidence type="ECO:0000313" key="2">
    <source>
        <dbReference type="Proteomes" id="UP001322481"/>
    </source>
</evidence>
<sequence length="158" mass="17720">MQPDWYPAWREEAIEQLIAKNARLEKEFRLGHWPRYDYDLTTGRLLFSDNGAVKVVADIQIAGSTSAKAGNWLWAWSNSNLPNELLADAKRVLSFGEENDIAELRQAYVTDAKDDLEALGWELTSAMVRVCDALGAYRSPRGEGGGLYLILKSANWAN</sequence>
<reference evidence="1 2" key="1">
    <citation type="submission" date="2023-11" db="EMBL/GenBank/DDBJ databases">
        <authorList>
            <person name="Panchal A.K."/>
            <person name="Meaney J.S."/>
            <person name="Karas B.J."/>
            <person name="diCenzo G.C."/>
        </authorList>
    </citation>
    <scope>NUCLEOTIDE SEQUENCE [LARGE SCALE GENOMIC DNA]</scope>
    <source>
        <strain evidence="1 2">NZP2235</strain>
    </source>
</reference>
<gene>
    <name evidence="1" type="ORF">U0R22_003507</name>
</gene>
<dbReference type="Proteomes" id="UP001322481">
    <property type="component" value="Chromosome"/>
</dbReference>
<accession>A0ABZ0VSS2</accession>
<dbReference type="EMBL" id="CP139858">
    <property type="protein sequence ID" value="WQB99329.1"/>
    <property type="molecule type" value="Genomic_DNA"/>
</dbReference>
<dbReference type="Pfam" id="PF21813">
    <property type="entry name" value="DUF6882"/>
    <property type="match status" value="1"/>
</dbReference>
<dbReference type="RefSeq" id="WP_322414185.1">
    <property type="nucleotide sequence ID" value="NZ_CP139858.1"/>
</dbReference>
<name>A0ABZ0VSS2_9HYPH</name>